<organism evidence="12 13">
    <name type="scientific">Nitrincola lacisaponensis</name>
    <dbReference type="NCBI Taxonomy" id="267850"/>
    <lineage>
        <taxon>Bacteria</taxon>
        <taxon>Pseudomonadati</taxon>
        <taxon>Pseudomonadota</taxon>
        <taxon>Gammaproteobacteria</taxon>
        <taxon>Oceanospirillales</taxon>
        <taxon>Oceanospirillaceae</taxon>
        <taxon>Nitrincola</taxon>
    </lineage>
</organism>
<dbReference type="STRING" id="267850.ADINL_2011"/>
<reference evidence="12 13" key="1">
    <citation type="journal article" date="2005" name="Int. J. Syst. Evol. Microbiol.">
        <title>Nitrincola lacisaponensis gen. nov., sp. nov., a novel alkaliphilic bacterium isolated from an alkaline, saline lake.</title>
        <authorList>
            <person name="Dimitriu P.A."/>
            <person name="Shukla S.K."/>
            <person name="Conradt J."/>
            <person name="Marquez M.C."/>
            <person name="Ventosa A."/>
            <person name="Maglia A."/>
            <person name="Peyton B.M."/>
            <person name="Pinkart H.C."/>
            <person name="Mormile M.R."/>
        </authorList>
    </citation>
    <scope>NUCLEOTIDE SEQUENCE [LARGE SCALE GENOMIC DNA]</scope>
    <source>
        <strain evidence="12 13">4CA</strain>
    </source>
</reference>
<evidence type="ECO:0000256" key="10">
    <source>
        <dbReference type="HAMAP-Rule" id="MF_00101"/>
    </source>
</evidence>
<keyword evidence="10" id="KW-0963">Cytoplasm</keyword>
<evidence type="ECO:0000256" key="1">
    <source>
        <dbReference type="ARBA" id="ARBA00022516"/>
    </source>
</evidence>
<feature type="domain" description="4'-phosphopantetheinyl transferase" evidence="11">
    <location>
        <begin position="4"/>
        <end position="120"/>
    </location>
</feature>
<comment type="cofactor">
    <cofactor evidence="10">
        <name>Mg(2+)</name>
        <dbReference type="ChEBI" id="CHEBI:18420"/>
    </cofactor>
</comment>
<proteinExistence type="inferred from homology"/>
<dbReference type="GO" id="GO:0008897">
    <property type="term" value="F:holo-[acyl-carrier-protein] synthase activity"/>
    <property type="evidence" value="ECO:0007669"/>
    <property type="project" value="UniProtKB-UniRule"/>
</dbReference>
<dbReference type="AlphaFoldDB" id="A0A063Y4X5"/>
<evidence type="ECO:0000256" key="3">
    <source>
        <dbReference type="ARBA" id="ARBA00022723"/>
    </source>
</evidence>
<dbReference type="NCBIfam" id="TIGR00516">
    <property type="entry name" value="acpS"/>
    <property type="match status" value="1"/>
</dbReference>
<comment type="similarity">
    <text evidence="10">Belongs to the P-Pant transferase superfamily. AcpS family.</text>
</comment>
<accession>A0A063Y4X5</accession>
<evidence type="ECO:0000256" key="8">
    <source>
        <dbReference type="ARBA" id="ARBA00050875"/>
    </source>
</evidence>
<dbReference type="EMBL" id="JMSZ01000030">
    <property type="protein sequence ID" value="KDE39557.1"/>
    <property type="molecule type" value="Genomic_DNA"/>
</dbReference>
<dbReference type="InterPro" id="IPR002582">
    <property type="entry name" value="ACPS"/>
</dbReference>
<keyword evidence="2 10" id="KW-0808">Transferase</keyword>
<dbReference type="HAMAP" id="MF_00101">
    <property type="entry name" value="AcpS"/>
    <property type="match status" value="1"/>
</dbReference>
<dbReference type="SUPFAM" id="SSF56214">
    <property type="entry name" value="4'-phosphopantetheinyl transferase"/>
    <property type="match status" value="1"/>
</dbReference>
<comment type="function">
    <text evidence="9">Transfers the 4'-phosphopantetheine moiety from coenzyme A to the 'Ser-36' of acyl-carrier-protein.</text>
</comment>
<dbReference type="InterPro" id="IPR008278">
    <property type="entry name" value="4-PPantetheinyl_Trfase_dom"/>
</dbReference>
<feature type="binding site" evidence="10">
    <location>
        <position position="56"/>
    </location>
    <ligand>
        <name>Mg(2+)</name>
        <dbReference type="ChEBI" id="CHEBI:18420"/>
    </ligand>
</feature>
<dbReference type="NCBIfam" id="TIGR00556">
    <property type="entry name" value="pantethn_trn"/>
    <property type="match status" value="1"/>
</dbReference>
<keyword evidence="7 10" id="KW-0275">Fatty acid biosynthesis</keyword>
<evidence type="ECO:0000256" key="7">
    <source>
        <dbReference type="ARBA" id="ARBA00023160"/>
    </source>
</evidence>
<keyword evidence="6 10" id="KW-0443">Lipid metabolism</keyword>
<dbReference type="InterPro" id="IPR037143">
    <property type="entry name" value="4-PPantetheinyl_Trfase_dom_sf"/>
</dbReference>
<dbReference type="EC" id="2.7.8.7" evidence="10"/>
<dbReference type="PATRIC" id="fig|267850.7.peg.1980"/>
<evidence type="ECO:0000313" key="12">
    <source>
        <dbReference type="EMBL" id="KDE39557.1"/>
    </source>
</evidence>
<evidence type="ECO:0000256" key="6">
    <source>
        <dbReference type="ARBA" id="ARBA00023098"/>
    </source>
</evidence>
<evidence type="ECO:0000259" key="11">
    <source>
        <dbReference type="Pfam" id="PF01648"/>
    </source>
</evidence>
<evidence type="ECO:0000256" key="9">
    <source>
        <dbReference type="ARBA" id="ARBA00054726"/>
    </source>
</evidence>
<evidence type="ECO:0000313" key="13">
    <source>
        <dbReference type="Proteomes" id="UP000027318"/>
    </source>
</evidence>
<name>A0A063Y4X5_9GAMM</name>
<feature type="binding site" evidence="10">
    <location>
        <position position="8"/>
    </location>
    <ligand>
        <name>Mg(2+)</name>
        <dbReference type="ChEBI" id="CHEBI:18420"/>
    </ligand>
</feature>
<gene>
    <name evidence="10" type="primary">acpS</name>
    <name evidence="12" type="ORF">ADINL_2011</name>
</gene>
<dbReference type="OrthoDB" id="517356at2"/>
<dbReference type="GO" id="GO:0005737">
    <property type="term" value="C:cytoplasm"/>
    <property type="evidence" value="ECO:0007669"/>
    <property type="project" value="UniProtKB-SubCell"/>
</dbReference>
<dbReference type="Pfam" id="PF01648">
    <property type="entry name" value="ACPS"/>
    <property type="match status" value="1"/>
</dbReference>
<comment type="catalytic activity">
    <reaction evidence="8 10">
        <text>apo-[ACP] + CoA = holo-[ACP] + adenosine 3',5'-bisphosphate + H(+)</text>
        <dbReference type="Rhea" id="RHEA:12068"/>
        <dbReference type="Rhea" id="RHEA-COMP:9685"/>
        <dbReference type="Rhea" id="RHEA-COMP:9690"/>
        <dbReference type="ChEBI" id="CHEBI:15378"/>
        <dbReference type="ChEBI" id="CHEBI:29999"/>
        <dbReference type="ChEBI" id="CHEBI:57287"/>
        <dbReference type="ChEBI" id="CHEBI:58343"/>
        <dbReference type="ChEBI" id="CHEBI:64479"/>
        <dbReference type="EC" id="2.7.8.7"/>
    </reaction>
</comment>
<keyword evidence="4 10" id="KW-0276">Fatty acid metabolism</keyword>
<comment type="function">
    <text evidence="10">Transfers the 4'-phosphopantetheine moiety from coenzyme A to a Ser of acyl-carrier-protein.</text>
</comment>
<keyword evidence="1 10" id="KW-0444">Lipid biosynthesis</keyword>
<dbReference type="InterPro" id="IPR004568">
    <property type="entry name" value="Ppantetheine-prot_Trfase_dom"/>
</dbReference>
<keyword evidence="5 10" id="KW-0460">Magnesium</keyword>
<dbReference type="Gene3D" id="3.90.470.20">
    <property type="entry name" value="4'-phosphopantetheinyl transferase domain"/>
    <property type="match status" value="1"/>
</dbReference>
<dbReference type="FunFam" id="3.90.470.20:FF:000001">
    <property type="entry name" value="Holo-[acyl-carrier-protein] synthase"/>
    <property type="match status" value="1"/>
</dbReference>
<evidence type="ECO:0000256" key="2">
    <source>
        <dbReference type="ARBA" id="ARBA00022679"/>
    </source>
</evidence>
<keyword evidence="3 10" id="KW-0479">Metal-binding</keyword>
<dbReference type="RefSeq" id="WP_036547271.1">
    <property type="nucleotide sequence ID" value="NZ_JMSZ01000030.1"/>
</dbReference>
<evidence type="ECO:0000256" key="5">
    <source>
        <dbReference type="ARBA" id="ARBA00022842"/>
    </source>
</evidence>
<sequence length="124" mass="13753">MIYGLGVDIIQIVRVARALERTPALATRILTPAEYQLFQQTRDPVRFLAKRFAAKEAVVKALGTGIGQGVGWQQMQIDKTPQGRPCVALTGHAQQLAEQFQIRAWHLSYSDEKDYVVATAIAES</sequence>
<comment type="subcellular location">
    <subcellularLocation>
        <location evidence="10">Cytoplasm</location>
    </subcellularLocation>
</comment>
<evidence type="ECO:0000256" key="4">
    <source>
        <dbReference type="ARBA" id="ARBA00022832"/>
    </source>
</evidence>
<keyword evidence="13" id="KW-1185">Reference proteome</keyword>
<comment type="caution">
    <text evidence="12">The sequence shown here is derived from an EMBL/GenBank/DDBJ whole genome shotgun (WGS) entry which is preliminary data.</text>
</comment>
<dbReference type="GO" id="GO:0006633">
    <property type="term" value="P:fatty acid biosynthetic process"/>
    <property type="evidence" value="ECO:0007669"/>
    <property type="project" value="UniProtKB-UniRule"/>
</dbReference>
<dbReference type="Proteomes" id="UP000027318">
    <property type="component" value="Unassembled WGS sequence"/>
</dbReference>
<dbReference type="GO" id="GO:0000287">
    <property type="term" value="F:magnesium ion binding"/>
    <property type="evidence" value="ECO:0007669"/>
    <property type="project" value="UniProtKB-UniRule"/>
</dbReference>
<protein>
    <recommendedName>
        <fullName evidence="10">Holo-[acyl-carrier-protein] synthase</fullName>
        <shortName evidence="10">Holo-ACP synthase</shortName>
        <ecNumber evidence="10">2.7.8.7</ecNumber>
    </recommendedName>
    <alternativeName>
        <fullName evidence="10">4'-phosphopantetheinyl transferase AcpS</fullName>
    </alternativeName>
</protein>